<sequence length="54" mass="6002">MSTCLNDAGPIEFVKYARQQADSVMPNEYHPEGTSGIGIALSFQVFIKIIHKFT</sequence>
<dbReference type="EMBL" id="BARS01018290">
    <property type="protein sequence ID" value="GAF92811.1"/>
    <property type="molecule type" value="Genomic_DNA"/>
</dbReference>
<evidence type="ECO:0000313" key="1">
    <source>
        <dbReference type="EMBL" id="GAF92811.1"/>
    </source>
</evidence>
<accession>X0U0A0</accession>
<reference evidence="1" key="1">
    <citation type="journal article" date="2014" name="Front. Microbiol.">
        <title>High frequency of phylogenetically diverse reductive dehalogenase-homologous genes in deep subseafloor sedimentary metagenomes.</title>
        <authorList>
            <person name="Kawai M."/>
            <person name="Futagami T."/>
            <person name="Toyoda A."/>
            <person name="Takaki Y."/>
            <person name="Nishi S."/>
            <person name="Hori S."/>
            <person name="Arai W."/>
            <person name="Tsubouchi T."/>
            <person name="Morono Y."/>
            <person name="Uchiyama I."/>
            <person name="Ito T."/>
            <person name="Fujiyama A."/>
            <person name="Inagaki F."/>
            <person name="Takami H."/>
        </authorList>
    </citation>
    <scope>NUCLEOTIDE SEQUENCE</scope>
    <source>
        <strain evidence="1">Expedition CK06-06</strain>
    </source>
</reference>
<name>X0U0A0_9ZZZZ</name>
<organism evidence="1">
    <name type="scientific">marine sediment metagenome</name>
    <dbReference type="NCBI Taxonomy" id="412755"/>
    <lineage>
        <taxon>unclassified sequences</taxon>
        <taxon>metagenomes</taxon>
        <taxon>ecological metagenomes</taxon>
    </lineage>
</organism>
<gene>
    <name evidence="1" type="ORF">S01H1_29777</name>
</gene>
<protein>
    <submittedName>
        <fullName evidence="1">Uncharacterized protein</fullName>
    </submittedName>
</protein>
<dbReference type="AlphaFoldDB" id="X0U0A0"/>
<comment type="caution">
    <text evidence="1">The sequence shown here is derived from an EMBL/GenBank/DDBJ whole genome shotgun (WGS) entry which is preliminary data.</text>
</comment>
<feature type="non-terminal residue" evidence="1">
    <location>
        <position position="54"/>
    </location>
</feature>
<proteinExistence type="predicted"/>